<reference evidence="1 2" key="1">
    <citation type="submission" date="2018-09" db="EMBL/GenBank/DDBJ databases">
        <title>Genome sequencing of strain 6GH32-13.</title>
        <authorList>
            <person name="Weon H.-Y."/>
            <person name="Heo J."/>
            <person name="Kwon S.-W."/>
        </authorList>
    </citation>
    <scope>NUCLEOTIDE SEQUENCE [LARGE SCALE GENOMIC DNA]</scope>
    <source>
        <strain evidence="1 2">5GH32-13</strain>
    </source>
</reference>
<proteinExistence type="predicted"/>
<evidence type="ECO:0000313" key="2">
    <source>
        <dbReference type="Proteomes" id="UP000263900"/>
    </source>
</evidence>
<dbReference type="AlphaFoldDB" id="A0A3B7MP23"/>
<dbReference type="Proteomes" id="UP000263900">
    <property type="component" value="Chromosome"/>
</dbReference>
<dbReference type="RefSeq" id="WP_119050951.1">
    <property type="nucleotide sequence ID" value="NZ_CP032157.1"/>
</dbReference>
<dbReference type="KEGG" id="pseg:D3H65_14255"/>
<keyword evidence="2" id="KW-1185">Reference proteome</keyword>
<evidence type="ECO:0000313" key="1">
    <source>
        <dbReference type="EMBL" id="AXY75069.1"/>
    </source>
</evidence>
<name>A0A3B7MP23_9BACT</name>
<sequence length="292" mass="31897">MRKIINVLAITLITAYAGHAQLKTPAPSPTQNIKQDFGLANIELSYSRPVMKGRKIMGDLVPYGKVWRTGANQATTLTFGDEVIIGGTKVPAGKYGLVSIPEAGSWTFIITKQLDITSPAAYKQENDVVRVKVKPVLVSTAAESFTMQFVNVKSSSCELQLQWDKTVVKLPIKTDVDTRIMAQIDEQINGSGDEAKKPYFNAALYYLENGKDLNKALEWFTKAADQNPKAFWVLHQKANCEAKLGKKTDAIASAKKSIELATEAKNDDYVALNKKLIAKLTAPAPPKAPAKG</sequence>
<dbReference type="InterPro" id="IPR021314">
    <property type="entry name" value="DUF2911"/>
</dbReference>
<organism evidence="1 2">
    <name type="scientific">Paraflavitalea soli</name>
    <dbReference type="NCBI Taxonomy" id="2315862"/>
    <lineage>
        <taxon>Bacteria</taxon>
        <taxon>Pseudomonadati</taxon>
        <taxon>Bacteroidota</taxon>
        <taxon>Chitinophagia</taxon>
        <taxon>Chitinophagales</taxon>
        <taxon>Chitinophagaceae</taxon>
        <taxon>Paraflavitalea</taxon>
    </lineage>
</organism>
<dbReference type="OrthoDB" id="9808374at2"/>
<protein>
    <submittedName>
        <fullName evidence="1">DUF2911 domain-containing protein</fullName>
    </submittedName>
</protein>
<gene>
    <name evidence="1" type="ORF">D3H65_14255</name>
</gene>
<accession>A0A3B7MP23</accession>
<dbReference type="Gene3D" id="1.25.40.10">
    <property type="entry name" value="Tetratricopeptide repeat domain"/>
    <property type="match status" value="1"/>
</dbReference>
<dbReference type="SUPFAM" id="SSF48452">
    <property type="entry name" value="TPR-like"/>
    <property type="match status" value="1"/>
</dbReference>
<dbReference type="Pfam" id="PF11138">
    <property type="entry name" value="DUF2911"/>
    <property type="match status" value="1"/>
</dbReference>
<dbReference type="InterPro" id="IPR011990">
    <property type="entry name" value="TPR-like_helical_dom_sf"/>
</dbReference>
<dbReference type="EMBL" id="CP032157">
    <property type="protein sequence ID" value="AXY75069.1"/>
    <property type="molecule type" value="Genomic_DNA"/>
</dbReference>